<dbReference type="InterPro" id="IPR001712">
    <property type="entry name" value="T3SS_FHIPEP"/>
</dbReference>
<evidence type="ECO:0000256" key="2">
    <source>
        <dbReference type="ARBA" id="ARBA00008835"/>
    </source>
</evidence>
<gene>
    <name evidence="7 9" type="primary">flhA</name>
    <name evidence="9" type="ordered locus">TPASS_0714</name>
</gene>
<dbReference type="NCBIfam" id="TIGR01398">
    <property type="entry name" value="FlhA"/>
    <property type="match status" value="1"/>
</dbReference>
<dbReference type="SMR" id="A0A0H3BL36"/>
<name>A0A0H3BL36_TREPS</name>
<dbReference type="Proteomes" id="UP000001202">
    <property type="component" value="Chromosome"/>
</dbReference>
<keyword evidence="4 7" id="KW-0812">Transmembrane</keyword>
<dbReference type="InterPro" id="IPR006301">
    <property type="entry name" value="FlhA"/>
</dbReference>
<dbReference type="EMBL" id="CP000805">
    <property type="protein sequence ID" value="ACD71132.1"/>
    <property type="molecule type" value="Genomic_DNA"/>
</dbReference>
<comment type="subcellular location">
    <subcellularLocation>
        <location evidence="1 7">Cell membrane</location>
        <topology evidence="1 7">Multi-pass membrane protein</topology>
    </subcellularLocation>
</comment>
<dbReference type="Gene3D" id="1.10.8.540">
    <property type="entry name" value="FHIPEP family, domain 3"/>
    <property type="match status" value="1"/>
</dbReference>
<feature type="transmembrane region" description="Helical" evidence="7">
    <location>
        <begin position="281"/>
        <end position="297"/>
    </location>
</feature>
<keyword evidence="6 7" id="KW-0472">Membrane</keyword>
<dbReference type="AlphaFoldDB" id="A0A0H3BL36"/>
<evidence type="ECO:0000256" key="1">
    <source>
        <dbReference type="ARBA" id="ARBA00004651"/>
    </source>
</evidence>
<dbReference type="InterPro" id="IPR042194">
    <property type="entry name" value="FHIPEP_1"/>
</dbReference>
<evidence type="ECO:0000256" key="8">
    <source>
        <dbReference type="SAM" id="MobiDB-lite"/>
    </source>
</evidence>
<keyword evidence="7" id="KW-0653">Protein transport</keyword>
<evidence type="ECO:0000256" key="7">
    <source>
        <dbReference type="RuleBase" id="RU364093"/>
    </source>
</evidence>
<dbReference type="PRINTS" id="PR00949">
    <property type="entry name" value="TYPE3IMAPROT"/>
</dbReference>
<keyword evidence="9" id="KW-0969">Cilium</keyword>
<evidence type="ECO:0000256" key="3">
    <source>
        <dbReference type="ARBA" id="ARBA00022475"/>
    </source>
</evidence>
<dbReference type="GO" id="GO:0005886">
    <property type="term" value="C:plasma membrane"/>
    <property type="evidence" value="ECO:0007669"/>
    <property type="project" value="UniProtKB-SubCell"/>
</dbReference>
<keyword evidence="9" id="KW-0282">Flagellum</keyword>
<evidence type="ECO:0000256" key="4">
    <source>
        <dbReference type="ARBA" id="ARBA00022692"/>
    </source>
</evidence>
<evidence type="ECO:0000256" key="6">
    <source>
        <dbReference type="ARBA" id="ARBA00023136"/>
    </source>
</evidence>
<accession>A0A0H3BL36</accession>
<organism evidence="9 10">
    <name type="scientific">Treponema pallidum subsp. pallidum (strain SS14)</name>
    <dbReference type="NCBI Taxonomy" id="455434"/>
    <lineage>
        <taxon>Bacteria</taxon>
        <taxon>Pseudomonadati</taxon>
        <taxon>Spirochaetota</taxon>
        <taxon>Spirochaetia</taxon>
        <taxon>Spirochaetales</taxon>
        <taxon>Treponemataceae</taxon>
        <taxon>Treponema</taxon>
    </lineage>
</organism>
<evidence type="ECO:0000313" key="9">
    <source>
        <dbReference type="EMBL" id="ACD71132.1"/>
    </source>
</evidence>
<proteinExistence type="inferred from homology"/>
<feature type="region of interest" description="Disordered" evidence="8">
    <location>
        <begin position="329"/>
        <end position="350"/>
    </location>
</feature>
<dbReference type="InterPro" id="IPR042193">
    <property type="entry name" value="FHIPEP_3"/>
</dbReference>
<evidence type="ECO:0000256" key="5">
    <source>
        <dbReference type="ARBA" id="ARBA00022989"/>
    </source>
</evidence>
<dbReference type="GeneID" id="93876483"/>
<feature type="transmembrane region" description="Helical" evidence="7">
    <location>
        <begin position="242"/>
        <end position="260"/>
    </location>
</feature>
<keyword evidence="5 7" id="KW-1133">Transmembrane helix</keyword>
<comment type="function">
    <text evidence="7">Required for formation of the rod structure of the flagellar apparatus. Together with FliI and FliH, may constitute the export apparatus of flagellin.</text>
</comment>
<keyword evidence="9" id="KW-0966">Cell projection</keyword>
<feature type="transmembrane region" description="Helical" evidence="7">
    <location>
        <begin position="68"/>
        <end position="91"/>
    </location>
</feature>
<keyword evidence="7" id="KW-0813">Transport</keyword>
<feature type="transmembrane region" description="Helical" evidence="7">
    <location>
        <begin position="7"/>
        <end position="28"/>
    </location>
</feature>
<dbReference type="PIRSF" id="PIRSF005419">
    <property type="entry name" value="FlhA"/>
    <property type="match status" value="1"/>
</dbReference>
<feature type="compositionally biased region" description="Basic and acidic residues" evidence="8">
    <location>
        <begin position="329"/>
        <end position="340"/>
    </location>
</feature>
<dbReference type="KEGG" id="tpp:TPASS_0714"/>
<dbReference type="GO" id="GO:0044780">
    <property type="term" value="P:bacterial-type flagellum assembly"/>
    <property type="evidence" value="ECO:0007669"/>
    <property type="project" value="InterPro"/>
</dbReference>
<feature type="transmembrane region" description="Helical" evidence="7">
    <location>
        <begin position="34"/>
        <end position="56"/>
    </location>
</feature>
<reference evidence="9 10" key="1">
    <citation type="journal article" date="2008" name="BMC Microbiol.">
        <title>Complete genome sequence of Treponema pallidum ssp. pallidum strain SS14 determined with oligonucleotide arrays.</title>
        <authorList>
            <person name="Matejkova P."/>
            <person name="Strouhal M."/>
            <person name="Smajs D."/>
            <person name="Norris S.J."/>
            <person name="Palzkill T."/>
            <person name="Petrosino J.F."/>
            <person name="Sodergren E."/>
            <person name="Norton J.E."/>
            <person name="Singh J."/>
            <person name="Richmond T.A."/>
            <person name="Molla M.N."/>
            <person name="Albert T.J."/>
            <person name="Weinstock G.M."/>
        </authorList>
    </citation>
    <scope>NUCLEOTIDE SEQUENCE [LARGE SCALE GENOMIC DNA]</scope>
    <source>
        <strain evidence="9 10">SS14</strain>
    </source>
</reference>
<dbReference type="PATRIC" id="fig|455434.6.peg.705"/>
<dbReference type="GO" id="GO:0009306">
    <property type="term" value="P:protein secretion"/>
    <property type="evidence" value="ECO:0007669"/>
    <property type="project" value="InterPro"/>
</dbReference>
<protein>
    <recommendedName>
        <fullName evidence="7">Flagellar biosynthesis protein FlhA</fullName>
    </recommendedName>
</protein>
<feature type="transmembrane region" description="Helical" evidence="7">
    <location>
        <begin position="111"/>
        <end position="133"/>
    </location>
</feature>
<evidence type="ECO:0000313" key="10">
    <source>
        <dbReference type="Proteomes" id="UP000001202"/>
    </source>
</evidence>
<dbReference type="PANTHER" id="PTHR30161:SF1">
    <property type="entry name" value="FLAGELLAR BIOSYNTHESIS PROTEIN FLHA-RELATED"/>
    <property type="match status" value="1"/>
</dbReference>
<dbReference type="Gene3D" id="3.40.30.60">
    <property type="entry name" value="FHIPEP family, domain 1"/>
    <property type="match status" value="1"/>
</dbReference>
<keyword evidence="7" id="KW-1006">Bacterial flagellum protein export</keyword>
<keyword evidence="7" id="KW-1005">Bacterial flagellum biogenesis</keyword>
<dbReference type="Pfam" id="PF00771">
    <property type="entry name" value="FHIPEP"/>
    <property type="match status" value="1"/>
</dbReference>
<comment type="similarity">
    <text evidence="2 7">Belongs to the FHIPEP (flagella/HR/invasion proteins export pore) family.</text>
</comment>
<dbReference type="InterPro" id="IPR042196">
    <property type="entry name" value="FHIPEP_4"/>
</dbReference>
<feature type="compositionally biased region" description="Polar residues" evidence="8">
    <location>
        <begin position="341"/>
        <end position="350"/>
    </location>
</feature>
<dbReference type="RefSeq" id="WP_010882159.1">
    <property type="nucleotide sequence ID" value="NC_010741.1"/>
</dbReference>
<keyword evidence="3 7" id="KW-1003">Cell membrane</keyword>
<sequence length="707" mass="77944">MAHGKSAFFTTDAFVAISVLVVVFSIVVPLPTQILDALMAFNLIFNLLILLMVLFVEKPTDFSVFPSLLLTSTVFGLGLNVSSTRLILTLGDRFSGYMIRAFSSFVVGGSGTQGLVIGFTVFIILIAVQAFVITKGATRIAEVAARFTLDFNATKSMSIDAEYNAGVITEEEARERKRQIQREADFFGAMDGASKFVSGNVKIGIFITIVNVIAGLIVGVIFRREGFQAALQTYTNLTIGDGLLAQLPSLLLSVATGFIVTRSSDQGSFGQNVQEQFSKSALVYFIGSGALIVMAVLPGFPHSILFFMAVCFAFVGLQLRKRERVHVQEHEMQKSSDKKGMQQTQDSTSEMGPIVPLDPLSLELGYGLIPLVDKEKGAELLSRITVIRKDAALDLGLVAPKIRIIDNMRLDPSSYCFKIQGLEVARGKLRLGWFLAIKSGQVTEEVPGERTIDPTFGLPAVWISEENRDRAERVGYTVVAPSAIIATHLTQVIRTNAADILGRQNVQMIIDALRKEYPAVVDDVTQKCPLGKIQKVLQGLLREQVSIRNTVAIFETLADFASTSDTVPVPILIEKVRQRLGRQICLQYADEQNVLHVMRLDSSLETFLSEKIALTVDSLSILTLSLDEQRQVLQAVRTVFVPTRQEGYIPVLLTTDTIRSAMWNLFFSDRIEIAVMSYKEVSTDMRIETVGVVRIEESDVDAFVRKQ</sequence>
<feature type="transmembrane region" description="Helical" evidence="7">
    <location>
        <begin position="203"/>
        <end position="222"/>
    </location>
</feature>
<dbReference type="PANTHER" id="PTHR30161">
    <property type="entry name" value="FLAGELLAR EXPORT PROTEIN, MEMBRANE FLHA SUBUNIT-RELATED"/>
    <property type="match status" value="1"/>
</dbReference>
<dbReference type="Gene3D" id="3.40.50.12790">
    <property type="entry name" value="FHIPEP family, domain 4"/>
    <property type="match status" value="1"/>
</dbReference>